<comment type="caution">
    <text evidence="2">The sequence shown here is derived from an EMBL/GenBank/DDBJ whole genome shotgun (WGS) entry which is preliminary data.</text>
</comment>
<evidence type="ECO:0000313" key="3">
    <source>
        <dbReference type="Proteomes" id="UP001152484"/>
    </source>
</evidence>
<gene>
    <name evidence="2" type="ORF">CEURO_LOCUS20882</name>
</gene>
<sequence>MLIDDRFESDQLHQFSEHFQTAQEVNLDAEQANVASVTKQVRRISLEDPVHEILERAGSSASQIWTTSACFNNFPLPNLSIDWAEECIALTALKMGLYSLQLREARLAKERDLIIAQTSAEQAAAAALANSEAERKAFAEERQRFDNELGRLQVQLAAAQAKVSATEVVQVRFEEKHPCIPDG</sequence>
<organism evidence="2 3">
    <name type="scientific">Cuscuta europaea</name>
    <name type="common">European dodder</name>
    <dbReference type="NCBI Taxonomy" id="41803"/>
    <lineage>
        <taxon>Eukaryota</taxon>
        <taxon>Viridiplantae</taxon>
        <taxon>Streptophyta</taxon>
        <taxon>Embryophyta</taxon>
        <taxon>Tracheophyta</taxon>
        <taxon>Spermatophyta</taxon>
        <taxon>Magnoliopsida</taxon>
        <taxon>eudicotyledons</taxon>
        <taxon>Gunneridae</taxon>
        <taxon>Pentapetalae</taxon>
        <taxon>asterids</taxon>
        <taxon>lamiids</taxon>
        <taxon>Solanales</taxon>
        <taxon>Convolvulaceae</taxon>
        <taxon>Cuscuteae</taxon>
        <taxon>Cuscuta</taxon>
        <taxon>Cuscuta subgen. Cuscuta</taxon>
    </lineage>
</organism>
<evidence type="ECO:0000313" key="2">
    <source>
        <dbReference type="EMBL" id="CAH9115667.1"/>
    </source>
</evidence>
<dbReference type="OrthoDB" id="1320715at2759"/>
<evidence type="ECO:0000256" key="1">
    <source>
        <dbReference type="SAM" id="Coils"/>
    </source>
</evidence>
<dbReference type="AlphaFoldDB" id="A0A9P0ZYS2"/>
<proteinExistence type="predicted"/>
<feature type="coiled-coil region" evidence="1">
    <location>
        <begin position="128"/>
        <end position="162"/>
    </location>
</feature>
<feature type="non-terminal residue" evidence="2">
    <location>
        <position position="183"/>
    </location>
</feature>
<accession>A0A9P0ZYS2</accession>
<keyword evidence="3" id="KW-1185">Reference proteome</keyword>
<dbReference type="EMBL" id="CAMAPE010000068">
    <property type="protein sequence ID" value="CAH9115667.1"/>
    <property type="molecule type" value="Genomic_DNA"/>
</dbReference>
<name>A0A9P0ZYS2_CUSEU</name>
<reference evidence="2" key="1">
    <citation type="submission" date="2022-07" db="EMBL/GenBank/DDBJ databases">
        <authorList>
            <person name="Macas J."/>
            <person name="Novak P."/>
            <person name="Neumann P."/>
        </authorList>
    </citation>
    <scope>NUCLEOTIDE SEQUENCE</scope>
</reference>
<protein>
    <submittedName>
        <fullName evidence="2">Uncharacterized protein</fullName>
    </submittedName>
</protein>
<dbReference type="Proteomes" id="UP001152484">
    <property type="component" value="Unassembled WGS sequence"/>
</dbReference>
<keyword evidence="1" id="KW-0175">Coiled coil</keyword>